<accession>A0A1I7SZ03</accession>
<dbReference type="STRING" id="1561998.A0A1I7SZ03"/>
<name>A0A1I7SZ03_9PELO</name>
<dbReference type="AlphaFoldDB" id="A0A1I7SZ03"/>
<proteinExistence type="predicted"/>
<evidence type="ECO:0000313" key="3">
    <source>
        <dbReference type="WBParaSite" id="Csp11.Scaffold37.g181.t1"/>
    </source>
</evidence>
<keyword evidence="1" id="KW-0175">Coiled coil</keyword>
<reference evidence="3" key="1">
    <citation type="submission" date="2016-11" db="UniProtKB">
        <authorList>
            <consortium name="WormBaseParasite"/>
        </authorList>
    </citation>
    <scope>IDENTIFICATION</scope>
</reference>
<protein>
    <submittedName>
        <fullName evidence="3">Uncharacterized protein</fullName>
    </submittedName>
</protein>
<feature type="coiled-coil region" evidence="1">
    <location>
        <begin position="6"/>
        <end position="113"/>
    </location>
</feature>
<dbReference type="WBParaSite" id="Csp11.Scaffold37.g181.t1">
    <property type="protein sequence ID" value="Csp11.Scaffold37.g181.t1"/>
    <property type="gene ID" value="Csp11.Scaffold37.g181"/>
</dbReference>
<keyword evidence="2" id="KW-1185">Reference proteome</keyword>
<evidence type="ECO:0000256" key="1">
    <source>
        <dbReference type="SAM" id="Coils"/>
    </source>
</evidence>
<organism evidence="2 3">
    <name type="scientific">Caenorhabditis tropicalis</name>
    <dbReference type="NCBI Taxonomy" id="1561998"/>
    <lineage>
        <taxon>Eukaryota</taxon>
        <taxon>Metazoa</taxon>
        <taxon>Ecdysozoa</taxon>
        <taxon>Nematoda</taxon>
        <taxon>Chromadorea</taxon>
        <taxon>Rhabditida</taxon>
        <taxon>Rhabditina</taxon>
        <taxon>Rhabditomorpha</taxon>
        <taxon>Rhabditoidea</taxon>
        <taxon>Rhabditidae</taxon>
        <taxon>Peloderinae</taxon>
        <taxon>Caenorhabditis</taxon>
    </lineage>
</organism>
<dbReference type="Proteomes" id="UP000095282">
    <property type="component" value="Unplaced"/>
</dbReference>
<evidence type="ECO:0000313" key="2">
    <source>
        <dbReference type="Proteomes" id="UP000095282"/>
    </source>
</evidence>
<sequence length="195" mass="22887">MNSDRAAERESRLREAERILEEEIQKACSIQKELNERDAERTRILAEQKKEELTEDRTHLPQEIAKLEAKLEAAAKETLDALREARRVEVATLNTKKLEINQKTHEARIAKEERLQMFDESKNDEQKKNLLKKDGIIMNGENNSSALLNSLARENEFEAFKQQCNELIAKHRRFCMEYDNIESQVIQTVYRQSTR</sequence>